<evidence type="ECO:0000313" key="5">
    <source>
        <dbReference type="Proteomes" id="UP000470186"/>
    </source>
</evidence>
<dbReference type="EMBL" id="WIVX01000353">
    <property type="protein sequence ID" value="MQU35422.1"/>
    <property type="molecule type" value="Genomic_DNA"/>
</dbReference>
<dbReference type="Proteomes" id="UP000470186">
    <property type="component" value="Unassembled WGS sequence"/>
</dbReference>
<comment type="caution">
    <text evidence="3">The sequence shown here is derived from an EMBL/GenBank/DDBJ whole genome shotgun (WGS) entry which is preliminary data.</text>
</comment>
<evidence type="ECO:0000256" key="1">
    <source>
        <dbReference type="SAM" id="MobiDB-lite"/>
    </source>
</evidence>
<accession>A0A6A7ZGC8</accession>
<feature type="compositionally biased region" description="Pro residues" evidence="1">
    <location>
        <begin position="296"/>
        <end position="305"/>
    </location>
</feature>
<dbReference type="Proteomes" id="UP000466863">
    <property type="component" value="Unassembled WGS sequence"/>
</dbReference>
<feature type="compositionally biased region" description="Basic and acidic residues" evidence="1">
    <location>
        <begin position="282"/>
        <end position="292"/>
    </location>
</feature>
<dbReference type="AlphaFoldDB" id="A0A6A7ZGC8"/>
<dbReference type="RefSeq" id="WP_048388654.1">
    <property type="nucleotide sequence ID" value="NZ_CP181271.1"/>
</dbReference>
<gene>
    <name evidence="3" type="ORF">GHO28_08795</name>
    <name evidence="2" type="ORF">GHO30_29415</name>
</gene>
<evidence type="ECO:0000313" key="2">
    <source>
        <dbReference type="EMBL" id="MQU35422.1"/>
    </source>
</evidence>
<sequence length="324" mass="33194">MPMSSSLRTAVVALCLAGLAGCSSNKPTIYDHESFDDSGTFSRNYPVSDKVSCEAARRALLSQGYIITSNDPKMISGHKSFQQSGESHLEISFNVVCADDGGSAHHATMFANALLDRYALKKVNNSASLGVGVLGSVSMPIGSSDDSMVKVASETVSSPDFYDRYFSLVEAFLPKDAKKVTPTDDKPKAELGVPEAAVKPQAVPVAPVAPAVAPTASATPAAPEPEPTPVAEPAVEATSSKPVAPPADLQPIVPIETPVTPAPVAPITPAAPAAVTPPAAEKSVETPSEKTTEPAAPAPTSPVTPPVESVKPAVPAVLEPASAQ</sequence>
<reference evidence="4 5" key="1">
    <citation type="submission" date="2019-10" db="EMBL/GenBank/DDBJ databases">
        <title>Evaluation of single-gene subtyping targets for Pseudomonas.</title>
        <authorList>
            <person name="Reichler S.J."/>
            <person name="Orsi R.H."/>
            <person name="Wiedmann M."/>
            <person name="Martin N.H."/>
            <person name="Murphy S.I."/>
        </authorList>
    </citation>
    <scope>NUCLEOTIDE SEQUENCE [LARGE SCALE GENOMIC DNA]</scope>
    <source>
        <strain evidence="3 4">FSL R10-1876</strain>
        <strain evidence="2 5">FSL R10-2107</strain>
    </source>
</reference>
<organism evidence="3 4">
    <name type="scientific">Pseudomonas helleri</name>
    <dbReference type="NCBI Taxonomy" id="1608996"/>
    <lineage>
        <taxon>Bacteria</taxon>
        <taxon>Pseudomonadati</taxon>
        <taxon>Pseudomonadota</taxon>
        <taxon>Gammaproteobacteria</taxon>
        <taxon>Pseudomonadales</taxon>
        <taxon>Pseudomonadaceae</taxon>
        <taxon>Pseudomonas</taxon>
    </lineage>
</organism>
<evidence type="ECO:0000313" key="3">
    <source>
        <dbReference type="EMBL" id="MQU42608.1"/>
    </source>
</evidence>
<feature type="region of interest" description="Disordered" evidence="1">
    <location>
        <begin position="216"/>
        <end position="324"/>
    </location>
</feature>
<feature type="compositionally biased region" description="Low complexity" evidence="1">
    <location>
        <begin position="267"/>
        <end position="281"/>
    </location>
</feature>
<protein>
    <submittedName>
        <fullName evidence="3">DUF2242 domain-containing protein</fullName>
    </submittedName>
</protein>
<dbReference type="EMBL" id="WIVV01000029">
    <property type="protein sequence ID" value="MQU42608.1"/>
    <property type="molecule type" value="Genomic_DNA"/>
</dbReference>
<proteinExistence type="predicted"/>
<dbReference type="InterPro" id="IPR018718">
    <property type="entry name" value="DUF2242"/>
</dbReference>
<keyword evidence="5" id="KW-1185">Reference proteome</keyword>
<dbReference type="Pfam" id="PF10001">
    <property type="entry name" value="DUF2242"/>
    <property type="match status" value="1"/>
</dbReference>
<evidence type="ECO:0000313" key="4">
    <source>
        <dbReference type="Proteomes" id="UP000466863"/>
    </source>
</evidence>
<name>A0A6A7ZGC8_9PSED</name>